<keyword evidence="1 3" id="KW-0238">DNA-binding</keyword>
<feature type="DNA-binding region" description="OmpR/PhoB-type" evidence="3">
    <location>
        <begin position="124"/>
        <end position="222"/>
    </location>
</feature>
<dbReference type="CDD" id="cd00383">
    <property type="entry name" value="trans_reg_C"/>
    <property type="match status" value="1"/>
</dbReference>
<sequence length="230" mass="24992">MRVLIIEDSRELAGLIGDALKRAGIDVDIVGLAEDARLAIQAVRYAAIVLDLGLPDASGLALLDQLRRRRDSTPVLILSSRNALDDRVTGLERGASDYMIKPFAMAELIARLRSLMQRTPDAPRQVLAMGNVAFDADSRCAVIKGRTFAIPAREAELLEVFLKRGERVLVHDVLDALVFGGAHDKSSNAVEVYVHRLRRLLAGAGSDIEILTIRGVGYLMKPTQAAMVVA</sequence>
<evidence type="ECO:0000259" key="5">
    <source>
        <dbReference type="PROSITE" id="PS51755"/>
    </source>
</evidence>
<dbReference type="PROSITE" id="PS50110">
    <property type="entry name" value="RESPONSE_REGULATORY"/>
    <property type="match status" value="1"/>
</dbReference>
<dbReference type="PANTHER" id="PTHR48111:SF36">
    <property type="entry name" value="TRANSCRIPTIONAL REGULATORY PROTEIN CUTR"/>
    <property type="match status" value="1"/>
</dbReference>
<dbReference type="Gene3D" id="1.10.10.10">
    <property type="entry name" value="Winged helix-like DNA-binding domain superfamily/Winged helix DNA-binding domain"/>
    <property type="match status" value="1"/>
</dbReference>
<dbReference type="Pfam" id="PF00486">
    <property type="entry name" value="Trans_reg_C"/>
    <property type="match status" value="1"/>
</dbReference>
<dbReference type="SMART" id="SM00862">
    <property type="entry name" value="Trans_reg_C"/>
    <property type="match status" value="1"/>
</dbReference>
<organism evidence="6 7">
    <name type="scientific">Reyranella aquatilis</name>
    <dbReference type="NCBI Taxonomy" id="2035356"/>
    <lineage>
        <taxon>Bacteria</taxon>
        <taxon>Pseudomonadati</taxon>
        <taxon>Pseudomonadota</taxon>
        <taxon>Alphaproteobacteria</taxon>
        <taxon>Hyphomicrobiales</taxon>
        <taxon>Reyranellaceae</taxon>
        <taxon>Reyranella</taxon>
    </lineage>
</organism>
<dbReference type="Proteomes" id="UP001198862">
    <property type="component" value="Unassembled WGS sequence"/>
</dbReference>
<keyword evidence="7" id="KW-1185">Reference proteome</keyword>
<dbReference type="InterPro" id="IPR001789">
    <property type="entry name" value="Sig_transdc_resp-reg_receiver"/>
</dbReference>
<name>A0ABS8L0R1_9HYPH</name>
<gene>
    <name evidence="6" type="ORF">LJ725_23315</name>
</gene>
<dbReference type="SMART" id="SM00448">
    <property type="entry name" value="REC"/>
    <property type="match status" value="1"/>
</dbReference>
<evidence type="ECO:0000259" key="4">
    <source>
        <dbReference type="PROSITE" id="PS50110"/>
    </source>
</evidence>
<reference evidence="6 7" key="1">
    <citation type="submission" date="2021-11" db="EMBL/GenBank/DDBJ databases">
        <authorList>
            <person name="Lee D.-H."/>
            <person name="Kim S.-B."/>
        </authorList>
    </citation>
    <scope>NUCLEOTIDE SEQUENCE [LARGE SCALE GENOMIC DNA]</scope>
    <source>
        <strain evidence="6 7">KCTC 52223</strain>
    </source>
</reference>
<feature type="modified residue" description="4-aspartylphosphate" evidence="2">
    <location>
        <position position="51"/>
    </location>
</feature>
<dbReference type="InterPro" id="IPR039420">
    <property type="entry name" value="WalR-like"/>
</dbReference>
<feature type="domain" description="OmpR/PhoB-type" evidence="5">
    <location>
        <begin position="124"/>
        <end position="222"/>
    </location>
</feature>
<evidence type="ECO:0000256" key="1">
    <source>
        <dbReference type="ARBA" id="ARBA00023125"/>
    </source>
</evidence>
<dbReference type="Pfam" id="PF00072">
    <property type="entry name" value="Response_reg"/>
    <property type="match status" value="1"/>
</dbReference>
<dbReference type="Gene3D" id="6.10.250.690">
    <property type="match status" value="1"/>
</dbReference>
<proteinExistence type="predicted"/>
<dbReference type="Gene3D" id="3.40.50.2300">
    <property type="match status" value="1"/>
</dbReference>
<dbReference type="PANTHER" id="PTHR48111">
    <property type="entry name" value="REGULATOR OF RPOS"/>
    <property type="match status" value="1"/>
</dbReference>
<dbReference type="InterPro" id="IPR011006">
    <property type="entry name" value="CheY-like_superfamily"/>
</dbReference>
<accession>A0ABS8L0R1</accession>
<dbReference type="InterPro" id="IPR036388">
    <property type="entry name" value="WH-like_DNA-bd_sf"/>
</dbReference>
<protein>
    <submittedName>
        <fullName evidence="6">Response regulator transcription factor</fullName>
    </submittedName>
</protein>
<dbReference type="EMBL" id="JAJISD010000012">
    <property type="protein sequence ID" value="MCC8431914.1"/>
    <property type="molecule type" value="Genomic_DNA"/>
</dbReference>
<dbReference type="RefSeq" id="WP_230553339.1">
    <property type="nucleotide sequence ID" value="NZ_JAJISD010000012.1"/>
</dbReference>
<evidence type="ECO:0000256" key="3">
    <source>
        <dbReference type="PROSITE-ProRule" id="PRU01091"/>
    </source>
</evidence>
<comment type="caution">
    <text evidence="6">The sequence shown here is derived from an EMBL/GenBank/DDBJ whole genome shotgun (WGS) entry which is preliminary data.</text>
</comment>
<feature type="domain" description="Response regulatory" evidence="4">
    <location>
        <begin position="2"/>
        <end position="116"/>
    </location>
</feature>
<dbReference type="InterPro" id="IPR001867">
    <property type="entry name" value="OmpR/PhoB-type_DNA-bd"/>
</dbReference>
<dbReference type="PROSITE" id="PS51755">
    <property type="entry name" value="OMPR_PHOB"/>
    <property type="match status" value="1"/>
</dbReference>
<keyword evidence="2" id="KW-0597">Phosphoprotein</keyword>
<evidence type="ECO:0000313" key="7">
    <source>
        <dbReference type="Proteomes" id="UP001198862"/>
    </source>
</evidence>
<evidence type="ECO:0000313" key="6">
    <source>
        <dbReference type="EMBL" id="MCC8431914.1"/>
    </source>
</evidence>
<dbReference type="SUPFAM" id="SSF52172">
    <property type="entry name" value="CheY-like"/>
    <property type="match status" value="1"/>
</dbReference>
<evidence type="ECO:0000256" key="2">
    <source>
        <dbReference type="PROSITE-ProRule" id="PRU00169"/>
    </source>
</evidence>